<keyword evidence="2" id="KW-0812">Transmembrane</keyword>
<dbReference type="SUPFAM" id="SSF56801">
    <property type="entry name" value="Acetyl-CoA synthetase-like"/>
    <property type="match status" value="1"/>
</dbReference>
<keyword evidence="6" id="KW-1185">Reference proteome</keyword>
<dbReference type="Proteomes" id="UP000604046">
    <property type="component" value="Unassembled WGS sequence"/>
</dbReference>
<feature type="domain" description="AMP-dependent synthetase/ligase" evidence="3">
    <location>
        <begin position="907"/>
        <end position="1282"/>
    </location>
</feature>
<accession>A0A812KT33</accession>
<evidence type="ECO:0000313" key="6">
    <source>
        <dbReference type="Proteomes" id="UP000604046"/>
    </source>
</evidence>
<feature type="transmembrane region" description="Helical" evidence="2">
    <location>
        <begin position="1654"/>
        <end position="1676"/>
    </location>
</feature>
<dbReference type="Gene3D" id="3.40.50.12780">
    <property type="entry name" value="N-terminal domain of ligase-like"/>
    <property type="match status" value="1"/>
</dbReference>
<feature type="transmembrane region" description="Helical" evidence="2">
    <location>
        <begin position="1716"/>
        <end position="1732"/>
    </location>
</feature>
<dbReference type="EMBL" id="CAJNDS010000713">
    <property type="protein sequence ID" value="CAE7229667.1"/>
    <property type="molecule type" value="Genomic_DNA"/>
</dbReference>
<keyword evidence="2" id="KW-0472">Membrane</keyword>
<name>A0A812KT33_9DINO</name>
<dbReference type="InterPro" id="IPR025110">
    <property type="entry name" value="AMP-bd_C"/>
</dbReference>
<feature type="transmembrane region" description="Helical" evidence="2">
    <location>
        <begin position="1744"/>
        <end position="1765"/>
    </location>
</feature>
<feature type="transmembrane region" description="Helical" evidence="2">
    <location>
        <begin position="1833"/>
        <end position="1857"/>
    </location>
</feature>
<dbReference type="InterPro" id="IPR020845">
    <property type="entry name" value="AMP-binding_CS"/>
</dbReference>
<sequence length="1894" mass="210775">MAPIPGRCDLAPLAERRNERSEIFSDCLSRKPYLRVYDELLDEGLAPPGNWPLHRSFENSSDGLDTEELWQVALLKKGVLARQHLDICFNLLARRFTDPLLEREDNCRPPEPSHPNGYMLDTKWSSLPYSSLSGFFRHDPLLAARLLHYWFAEFARMGRPVKVVDLGCGRASMIERWLQYYPASIVGVDKMPGLRPLLGSDLLELDLTEVMNPRILTSTRACTFFFGDKDLARLVEGAQEEGIDVNEAFRRVLNCCLQSRCVGLSISAGLAPLDAEQSAGLSDMIWLARRNASDHGRLAWAGRADWALLLDVVHRIPARGRQRLVANLDAIAAEGVMVSEPEDLAGELDAALASRGFARDRRSEELLLPWAMLRGVREAFSIRVFRRVRTASPTHRPVPFPFPEPIECSLTLRFAAEPARCRQGLTFGCSNSEYIWVSDGCNGWFMRGQRQAGCLSDVENSTRSKWSYASVKSWQFVECYLPEGQAAVSSSDMKETMELCESEAVFSEPEQVHFPLEQVGPGHWQSEDIFISRYQVLQVRLAFDAVVQVSDMAERPIWRARGWHGPVLQKAGRCVAWNDSISGMLPAKMAWRGSGPHPGKTGLGRLVARTSLMPLAWEAADAVVRVSDVRSGGLLEVYDALPELGGASLAYRGRADSELSLVDGFLAMGEWRRFRIGLQLVVQRVVVSMSCWSVQLMAPCESLTPDIGKKGAPEHGGSCTGGHDAHKDSGGSDDLVSVTDSPDRFRLQFRHCEFNRVSQMLKPVLVNQQQCSSSPYHSMARLPCLLLSIALLPCGEAEDSQPALNFTYKSEQQIAELGWPYLPDYRDPNTAWTLPHKLVFFFLYSSVWLGIVASVHFCTHPCQKRIVAAKVKVADEEMGNLESRTFSASGPRPRYPETQLIHELILERAEQSAEATALIVPSFPSIFVTYAQLQGAVAELASALQQLGLEPGRIAALCMERSCAQVVAVLGVLASGGGYLPIDADAPESRVAVLLQHSQARVLLADSDRFTHLAREAGLPLLLAGTEAASMSFKVTNAPAASAQQQPQRKRPTTSEVAMLIYTSGTTGAPKGIIYDHRHLLHGAWFWAEEHGVTEHTVQLLKSPYFWAVMEWEFFPALLRGGSLVVASSDGHKSPDYMAKVVHQHHVSVLMITPSVRILAVLDLLLDVHQLHAGDRLLSSLEHITTVGEPLPTALANRVVSTKHLAATLRNFYGASESSCTIYKVPEQGVDEKLFPSRVPAGLPQPYADVFLMAVDERPLQAAAPNTPGEICFGGVLASGYLQLPELSKEKFVDTEYGRLYATGDLGRWTQGVLEVIGRIDRQLKVNGVRVEPEEIESALLKFAQPRSTERSPKKVALGRLQGDEELQSLRNSPLLDEPLWAVARAAVVATDSPQQLVAFVSPREGMELLSEDLQKHCRAVLAPAYLPKHILIQPEGLPSLPNGKVNFAQLPLGLHGKSMAEEHVMEASQTVLDSLGQMRSMSKWQVLENAIIHRCYAFWMIGVLLDHYALCAMTTDPNDRTEMQALPFCTTLASSRVVPWSEAIIRSIGNDQDLFGFIMLGAYQDSRPSSMGQAKRLRLSWMDLYILGIYLFIAMPLPQVCRWLTGGFAYPTQTWKAYASAVQTNGWDQAYIEWADVTSGHRWYLLMVVQAKVYVVLSDALCIPAWAQVGLAAWWSYMGPVFGGNICTSGLAPVTKFFVTWFLDGCWVWIRWVEWYATFYVFCFHYLRRIVAWLSPRLPRGPTWASAATAGSMILGMFMALFHYPNDMLESGADTNWFVVELAATTLQPALFALGTSYWSVSARWWGNTTLGCYVIHFLFRDRMTELFQSLIFLLSWDFTGLLLPASILLACLAFTSTVGPVGHYILILPQLSWGHVKRRYFFQKRVLHKHTC</sequence>
<dbReference type="GO" id="GO:0031177">
    <property type="term" value="F:phosphopantetheine binding"/>
    <property type="evidence" value="ECO:0007669"/>
    <property type="project" value="TreeGrafter"/>
</dbReference>
<feature type="region of interest" description="Disordered" evidence="1">
    <location>
        <begin position="709"/>
        <end position="734"/>
    </location>
</feature>
<feature type="domain" description="AMP-binding enzyme C-terminal" evidence="4">
    <location>
        <begin position="1382"/>
        <end position="1445"/>
    </location>
</feature>
<evidence type="ECO:0000313" key="5">
    <source>
        <dbReference type="EMBL" id="CAE7229667.1"/>
    </source>
</evidence>
<evidence type="ECO:0000256" key="1">
    <source>
        <dbReference type="SAM" id="MobiDB-lite"/>
    </source>
</evidence>
<protein>
    <submittedName>
        <fullName evidence="5">PksN protein</fullName>
    </submittedName>
</protein>
<dbReference type="PROSITE" id="PS00455">
    <property type="entry name" value="AMP_BINDING"/>
    <property type="match status" value="1"/>
</dbReference>
<dbReference type="Pfam" id="PF13193">
    <property type="entry name" value="AMP-binding_C"/>
    <property type="match status" value="1"/>
</dbReference>
<evidence type="ECO:0000259" key="4">
    <source>
        <dbReference type="Pfam" id="PF13193"/>
    </source>
</evidence>
<dbReference type="InterPro" id="IPR029063">
    <property type="entry name" value="SAM-dependent_MTases_sf"/>
</dbReference>
<feature type="transmembrane region" description="Helical" evidence="2">
    <location>
        <begin position="1863"/>
        <end position="1878"/>
    </location>
</feature>
<dbReference type="PANTHER" id="PTHR45527:SF1">
    <property type="entry name" value="FATTY ACID SYNTHASE"/>
    <property type="match status" value="1"/>
</dbReference>
<dbReference type="GO" id="GO:0044550">
    <property type="term" value="P:secondary metabolite biosynthetic process"/>
    <property type="evidence" value="ECO:0007669"/>
    <property type="project" value="TreeGrafter"/>
</dbReference>
<dbReference type="PANTHER" id="PTHR45527">
    <property type="entry name" value="NONRIBOSOMAL PEPTIDE SYNTHETASE"/>
    <property type="match status" value="1"/>
</dbReference>
<dbReference type="Pfam" id="PF00501">
    <property type="entry name" value="AMP-binding"/>
    <property type="match status" value="1"/>
</dbReference>
<feature type="transmembrane region" description="Helical" evidence="2">
    <location>
        <begin position="1585"/>
        <end position="1606"/>
    </location>
</feature>
<dbReference type="Gene3D" id="3.30.300.30">
    <property type="match status" value="1"/>
</dbReference>
<dbReference type="GO" id="GO:0005737">
    <property type="term" value="C:cytoplasm"/>
    <property type="evidence" value="ECO:0007669"/>
    <property type="project" value="TreeGrafter"/>
</dbReference>
<gene>
    <name evidence="5" type="primary">pksN</name>
    <name evidence="5" type="ORF">SNAT2548_LOCUS9252</name>
</gene>
<dbReference type="InterPro" id="IPR000873">
    <property type="entry name" value="AMP-dep_synth/lig_dom"/>
</dbReference>
<evidence type="ECO:0000259" key="3">
    <source>
        <dbReference type="Pfam" id="PF00501"/>
    </source>
</evidence>
<keyword evidence="2" id="KW-1133">Transmembrane helix</keyword>
<reference evidence="5" key="1">
    <citation type="submission" date="2021-02" db="EMBL/GenBank/DDBJ databases">
        <authorList>
            <person name="Dougan E. K."/>
            <person name="Rhodes N."/>
            <person name="Thang M."/>
            <person name="Chan C."/>
        </authorList>
    </citation>
    <scope>NUCLEOTIDE SEQUENCE</scope>
</reference>
<dbReference type="GO" id="GO:0043041">
    <property type="term" value="P:amino acid activation for nonribosomal peptide biosynthetic process"/>
    <property type="evidence" value="ECO:0007669"/>
    <property type="project" value="TreeGrafter"/>
</dbReference>
<dbReference type="OrthoDB" id="329835at2759"/>
<dbReference type="InterPro" id="IPR042099">
    <property type="entry name" value="ANL_N_sf"/>
</dbReference>
<evidence type="ECO:0000256" key="2">
    <source>
        <dbReference type="SAM" id="Phobius"/>
    </source>
</evidence>
<dbReference type="SUPFAM" id="SSF53335">
    <property type="entry name" value="S-adenosyl-L-methionine-dependent methyltransferases"/>
    <property type="match status" value="1"/>
</dbReference>
<proteinExistence type="predicted"/>
<organism evidence="5 6">
    <name type="scientific">Symbiodinium natans</name>
    <dbReference type="NCBI Taxonomy" id="878477"/>
    <lineage>
        <taxon>Eukaryota</taxon>
        <taxon>Sar</taxon>
        <taxon>Alveolata</taxon>
        <taxon>Dinophyceae</taxon>
        <taxon>Suessiales</taxon>
        <taxon>Symbiodiniaceae</taxon>
        <taxon>Symbiodinium</taxon>
    </lineage>
</organism>
<comment type="caution">
    <text evidence="5">The sequence shown here is derived from an EMBL/GenBank/DDBJ whole genome shotgun (WGS) entry which is preliminary data.</text>
</comment>
<dbReference type="InterPro" id="IPR045851">
    <property type="entry name" value="AMP-bd_C_sf"/>
</dbReference>